<dbReference type="InterPro" id="IPR009571">
    <property type="entry name" value="SUR7/Rim9-like_fungi"/>
</dbReference>
<dbReference type="OrthoDB" id="4159154at2759"/>
<accession>A0A3D8SXY1</accession>
<dbReference type="GO" id="GO:0051285">
    <property type="term" value="C:cell cortex of cell tip"/>
    <property type="evidence" value="ECO:0007669"/>
    <property type="project" value="TreeGrafter"/>
</dbReference>
<organism evidence="2 3">
    <name type="scientific">Coleophoma crateriformis</name>
    <dbReference type="NCBI Taxonomy" id="565419"/>
    <lineage>
        <taxon>Eukaryota</taxon>
        <taxon>Fungi</taxon>
        <taxon>Dikarya</taxon>
        <taxon>Ascomycota</taxon>
        <taxon>Pezizomycotina</taxon>
        <taxon>Leotiomycetes</taxon>
        <taxon>Helotiales</taxon>
        <taxon>Dermateaceae</taxon>
        <taxon>Coleophoma</taxon>
    </lineage>
</organism>
<feature type="transmembrane region" description="Helical" evidence="1">
    <location>
        <begin position="267"/>
        <end position="287"/>
    </location>
</feature>
<name>A0A3D8SXY1_9HELO</name>
<evidence type="ECO:0000313" key="3">
    <source>
        <dbReference type="Proteomes" id="UP000256328"/>
    </source>
</evidence>
<gene>
    <name evidence="2" type="ORF">BP5796_02196</name>
</gene>
<reference evidence="2 3" key="1">
    <citation type="journal article" date="2018" name="IMA Fungus">
        <title>IMA Genome-F 9: Draft genome sequence of Annulohypoxylon stygium, Aspergillus mulundensis, Berkeleyomyces basicola (syn. Thielaviopsis basicola), Ceratocystis smalleyi, two Cercospora beticola strains, Coleophoma cylindrospora, Fusarium fracticaudum, Phialophora cf. hyalina, and Morchella septimelata.</title>
        <authorList>
            <person name="Wingfield B.D."/>
            <person name="Bills G.F."/>
            <person name="Dong Y."/>
            <person name="Huang W."/>
            <person name="Nel W.J."/>
            <person name="Swalarsk-Parry B.S."/>
            <person name="Vaghefi N."/>
            <person name="Wilken P.M."/>
            <person name="An Z."/>
            <person name="de Beer Z.W."/>
            <person name="De Vos L."/>
            <person name="Chen L."/>
            <person name="Duong T.A."/>
            <person name="Gao Y."/>
            <person name="Hammerbacher A."/>
            <person name="Kikkert J.R."/>
            <person name="Li Y."/>
            <person name="Li H."/>
            <person name="Li K."/>
            <person name="Li Q."/>
            <person name="Liu X."/>
            <person name="Ma X."/>
            <person name="Naidoo K."/>
            <person name="Pethybridge S.J."/>
            <person name="Sun J."/>
            <person name="Steenkamp E.T."/>
            <person name="van der Nest M.A."/>
            <person name="van Wyk S."/>
            <person name="Wingfield M.J."/>
            <person name="Xiong C."/>
            <person name="Yue Q."/>
            <person name="Zhang X."/>
        </authorList>
    </citation>
    <scope>NUCLEOTIDE SEQUENCE [LARGE SCALE GENOMIC DNA]</scope>
    <source>
        <strain evidence="2 3">BP5796</strain>
    </source>
</reference>
<dbReference type="InterPro" id="IPR052413">
    <property type="entry name" value="SUR7_domain"/>
</dbReference>
<protein>
    <recommendedName>
        <fullName evidence="4">Sur7 protein</fullName>
    </recommendedName>
</protein>
<keyword evidence="1" id="KW-1133">Transmembrane helix</keyword>
<dbReference type="GO" id="GO:0005886">
    <property type="term" value="C:plasma membrane"/>
    <property type="evidence" value="ECO:0007669"/>
    <property type="project" value="InterPro"/>
</dbReference>
<evidence type="ECO:0000313" key="2">
    <source>
        <dbReference type="EMBL" id="RDW91031.1"/>
    </source>
</evidence>
<dbReference type="PANTHER" id="PTHR28019">
    <property type="entry name" value="CELL MEMBRANE PROTEIN YLR413W-RELATED"/>
    <property type="match status" value="1"/>
</dbReference>
<sequence length="317" mass="34317">MRFSALIPVACAIVAFVLSMLALFAGHKPGFMEEYNILTLNTSTLGHVLVPTPTSSSNPSASSTSSSLGSFISSLAQNITNSIEGDLASIEGDIADKLAQTLGISQWYSLHLMDMCQGSYAPNATAQHAHKNTTECSNQTAMYHFNLTQTLNDQLQLGGLGLNLSDINWPSEIQDSIDAANTAMDATFILYMIGIGAAGVSILAGLVAFLVSGSRLLAFGNWGLATISFLALLITSTIVTIVQGKFVHVINKNGNDIGIYAYRGTKYLIITWISTGLMFLASLAWVFEFCIGRKQQKREYTEKASYTKRSKWSRSRI</sequence>
<dbReference type="GO" id="GO:0031505">
    <property type="term" value="P:fungal-type cell wall organization"/>
    <property type="evidence" value="ECO:0007669"/>
    <property type="project" value="TreeGrafter"/>
</dbReference>
<dbReference type="Pfam" id="PF06687">
    <property type="entry name" value="SUR7"/>
    <property type="match status" value="1"/>
</dbReference>
<dbReference type="AlphaFoldDB" id="A0A3D8SXY1"/>
<evidence type="ECO:0008006" key="4">
    <source>
        <dbReference type="Google" id="ProtNLM"/>
    </source>
</evidence>
<keyword evidence="1" id="KW-0472">Membrane</keyword>
<feature type="transmembrane region" description="Helical" evidence="1">
    <location>
        <begin position="188"/>
        <end position="210"/>
    </location>
</feature>
<evidence type="ECO:0000256" key="1">
    <source>
        <dbReference type="SAM" id="Phobius"/>
    </source>
</evidence>
<feature type="transmembrane region" description="Helical" evidence="1">
    <location>
        <begin position="222"/>
        <end position="246"/>
    </location>
</feature>
<dbReference type="EMBL" id="PDLN01000003">
    <property type="protein sequence ID" value="RDW91031.1"/>
    <property type="molecule type" value="Genomic_DNA"/>
</dbReference>
<dbReference type="PANTHER" id="PTHR28019:SF7">
    <property type="entry name" value="SUR7 PROTEIN"/>
    <property type="match status" value="1"/>
</dbReference>
<keyword evidence="1" id="KW-0812">Transmembrane</keyword>
<feature type="transmembrane region" description="Helical" evidence="1">
    <location>
        <begin position="6"/>
        <end position="25"/>
    </location>
</feature>
<dbReference type="Proteomes" id="UP000256328">
    <property type="component" value="Unassembled WGS sequence"/>
</dbReference>
<keyword evidence="3" id="KW-1185">Reference proteome</keyword>
<proteinExistence type="predicted"/>
<comment type="caution">
    <text evidence="2">The sequence shown here is derived from an EMBL/GenBank/DDBJ whole genome shotgun (WGS) entry which is preliminary data.</text>
</comment>